<organism evidence="2 3">
    <name type="scientific">Rossellomorea pakistanensis</name>
    <dbReference type="NCBI Taxonomy" id="992288"/>
    <lineage>
        <taxon>Bacteria</taxon>
        <taxon>Bacillati</taxon>
        <taxon>Bacillota</taxon>
        <taxon>Bacilli</taxon>
        <taxon>Bacillales</taxon>
        <taxon>Bacillaceae</taxon>
        <taxon>Rossellomorea</taxon>
    </lineage>
</organism>
<protein>
    <recommendedName>
        <fullName evidence="1">Type I restriction enzyme HindI endonuclease subunit-like C-terminal domain-containing protein</fullName>
    </recommendedName>
</protein>
<gene>
    <name evidence="2" type="ORF">JOC86_003896</name>
</gene>
<proteinExistence type="predicted"/>
<dbReference type="InterPro" id="IPR021810">
    <property type="entry name" value="T1RH-like_C"/>
</dbReference>
<dbReference type="Proteomes" id="UP001646157">
    <property type="component" value="Unassembled WGS sequence"/>
</dbReference>
<dbReference type="Pfam" id="PF11867">
    <property type="entry name" value="T1RH-like_C"/>
    <property type="match status" value="1"/>
</dbReference>
<accession>A0ABS2NHI9</accession>
<sequence length="72" mass="8390">MLEQQIPVEMEQESLKDLTEIITDIIQDNVVIDWTEKEDVKREMRKRLKKQLRASSVSNQQVESVADNYGIG</sequence>
<comment type="caution">
    <text evidence="2">The sequence shown here is derived from an EMBL/GenBank/DDBJ whole genome shotgun (WGS) entry which is preliminary data.</text>
</comment>
<evidence type="ECO:0000313" key="2">
    <source>
        <dbReference type="EMBL" id="MBM7587323.1"/>
    </source>
</evidence>
<dbReference type="EMBL" id="JAFBDZ010000004">
    <property type="protein sequence ID" value="MBM7587323.1"/>
    <property type="molecule type" value="Genomic_DNA"/>
</dbReference>
<evidence type="ECO:0000313" key="3">
    <source>
        <dbReference type="Proteomes" id="UP001646157"/>
    </source>
</evidence>
<name>A0ABS2NHI9_9BACI</name>
<reference evidence="2 3" key="1">
    <citation type="submission" date="2021-01" db="EMBL/GenBank/DDBJ databases">
        <title>Genomic Encyclopedia of Type Strains, Phase IV (KMG-IV): sequencing the most valuable type-strain genomes for metagenomic binning, comparative biology and taxonomic classification.</title>
        <authorList>
            <person name="Goeker M."/>
        </authorList>
    </citation>
    <scope>NUCLEOTIDE SEQUENCE [LARGE SCALE GENOMIC DNA]</scope>
    <source>
        <strain evidence="2 3">DSM 24834</strain>
    </source>
</reference>
<keyword evidence="3" id="KW-1185">Reference proteome</keyword>
<feature type="domain" description="Type I restriction enzyme HindI endonuclease subunit-like C-terminal" evidence="1">
    <location>
        <begin position="9"/>
        <end position="65"/>
    </location>
</feature>
<evidence type="ECO:0000259" key="1">
    <source>
        <dbReference type="Pfam" id="PF11867"/>
    </source>
</evidence>